<keyword evidence="2" id="KW-1185">Reference proteome</keyword>
<dbReference type="EMBL" id="LT629765">
    <property type="protein sequence ID" value="SDS77679.1"/>
    <property type="molecule type" value="Genomic_DNA"/>
</dbReference>
<name>A0A1H1V0J6_9CORY</name>
<accession>A0A1H1V0J6</accession>
<sequence length="242" mass="25573">MSRSISSILSIEELRAVPSDAIERPLSSRPRGQPAAELYGFRLWGYAMNALRSLVVCVVAGLAACGSAPANEPLTGAEPTTTGPVQAGEVSAFHFRSGDLVIGEFDPHTIGSDLFNPCAEISDEEFAAAGFVGKIDLGYDSTMQRASCFFETDNPDIHVGFLSTAADRAASSQQARFIEGIDPGDIPHVYFYEPPAGGGVCFAVVDTVRGAFGASATSYFPDEDVTSLCEQASRALQALYSL</sequence>
<evidence type="ECO:0000313" key="2">
    <source>
        <dbReference type="Proteomes" id="UP000182237"/>
    </source>
</evidence>
<gene>
    <name evidence="1" type="ORF">SAMN04488539_2369</name>
</gene>
<dbReference type="AlphaFoldDB" id="A0A1H1V0J6"/>
<organism evidence="1 2">
    <name type="scientific">Corynebacterium timonense</name>
    <dbReference type="NCBI Taxonomy" id="441500"/>
    <lineage>
        <taxon>Bacteria</taxon>
        <taxon>Bacillati</taxon>
        <taxon>Actinomycetota</taxon>
        <taxon>Actinomycetes</taxon>
        <taxon>Mycobacteriales</taxon>
        <taxon>Corynebacteriaceae</taxon>
        <taxon>Corynebacterium</taxon>
    </lineage>
</organism>
<reference evidence="1 2" key="1">
    <citation type="submission" date="2016-10" db="EMBL/GenBank/DDBJ databases">
        <authorList>
            <person name="de Groot N.N."/>
        </authorList>
    </citation>
    <scope>NUCLEOTIDE SEQUENCE [LARGE SCALE GENOMIC DNA]</scope>
    <source>
        <strain evidence="1 2">DSM 45434</strain>
    </source>
</reference>
<dbReference type="Proteomes" id="UP000182237">
    <property type="component" value="Chromosome I"/>
</dbReference>
<protein>
    <recommendedName>
        <fullName evidence="3">DUF3558 domain-containing protein</fullName>
    </recommendedName>
</protein>
<proteinExistence type="predicted"/>
<dbReference type="OrthoDB" id="4408965at2"/>
<dbReference type="Pfam" id="PF12079">
    <property type="entry name" value="DUF3558"/>
    <property type="match status" value="1"/>
</dbReference>
<dbReference type="InterPro" id="IPR024520">
    <property type="entry name" value="DUF3558"/>
</dbReference>
<evidence type="ECO:0000313" key="1">
    <source>
        <dbReference type="EMBL" id="SDS77679.1"/>
    </source>
</evidence>
<evidence type="ECO:0008006" key="3">
    <source>
        <dbReference type="Google" id="ProtNLM"/>
    </source>
</evidence>